<evidence type="ECO:0000259" key="3">
    <source>
        <dbReference type="Pfam" id="PF16344"/>
    </source>
</evidence>
<keyword evidence="1" id="KW-1133">Transmembrane helix</keyword>
<comment type="caution">
    <text evidence="4">The sequence shown here is derived from an EMBL/GenBank/DDBJ whole genome shotgun (WGS) entry which is preliminary data.</text>
</comment>
<feature type="domain" description="Protein FecR C-terminal" evidence="3">
    <location>
        <begin position="258"/>
        <end position="325"/>
    </location>
</feature>
<dbReference type="Gene3D" id="3.55.50.30">
    <property type="match status" value="1"/>
</dbReference>
<dbReference type="PANTHER" id="PTHR30273:SF2">
    <property type="entry name" value="PROTEIN FECR"/>
    <property type="match status" value="1"/>
</dbReference>
<dbReference type="Gene3D" id="2.60.120.1440">
    <property type="match status" value="1"/>
</dbReference>
<dbReference type="InterPro" id="IPR006860">
    <property type="entry name" value="FecR"/>
</dbReference>
<gene>
    <name evidence="4" type="ORF">QQ020_01690</name>
</gene>
<name>A0ABT8L106_9BACT</name>
<dbReference type="RefSeq" id="WP_346756072.1">
    <property type="nucleotide sequence ID" value="NZ_JAUJEB010000001.1"/>
</dbReference>
<feature type="transmembrane region" description="Helical" evidence="1">
    <location>
        <begin position="77"/>
        <end position="96"/>
    </location>
</feature>
<keyword evidence="5" id="KW-1185">Reference proteome</keyword>
<dbReference type="PANTHER" id="PTHR30273">
    <property type="entry name" value="PERIPLASMIC SIGNAL SENSOR AND SIGMA FACTOR ACTIVATOR FECR-RELATED"/>
    <property type="match status" value="1"/>
</dbReference>
<dbReference type="PIRSF" id="PIRSF018266">
    <property type="entry name" value="FecR"/>
    <property type="match status" value="1"/>
</dbReference>
<dbReference type="Pfam" id="PF04773">
    <property type="entry name" value="FecR"/>
    <property type="match status" value="1"/>
</dbReference>
<organism evidence="4 5">
    <name type="scientific">Agaribacillus aureus</name>
    <dbReference type="NCBI Taxonomy" id="3051825"/>
    <lineage>
        <taxon>Bacteria</taxon>
        <taxon>Pseudomonadati</taxon>
        <taxon>Bacteroidota</taxon>
        <taxon>Cytophagia</taxon>
        <taxon>Cytophagales</taxon>
        <taxon>Splendidivirgaceae</taxon>
        <taxon>Agaribacillus</taxon>
    </lineage>
</organism>
<keyword evidence="1" id="KW-0812">Transmembrane</keyword>
<dbReference type="InterPro" id="IPR032508">
    <property type="entry name" value="FecR_C"/>
</dbReference>
<dbReference type="InterPro" id="IPR012373">
    <property type="entry name" value="Ferrdict_sens_TM"/>
</dbReference>
<reference evidence="4" key="1">
    <citation type="submission" date="2023-06" db="EMBL/GenBank/DDBJ databases">
        <title>Genomic of Agaribacillus aureum.</title>
        <authorList>
            <person name="Wang G."/>
        </authorList>
    </citation>
    <scope>NUCLEOTIDE SEQUENCE</scope>
    <source>
        <strain evidence="4">BMA12</strain>
    </source>
</reference>
<protein>
    <submittedName>
        <fullName evidence="4">FecR domain-containing protein</fullName>
    </submittedName>
</protein>
<accession>A0ABT8L106</accession>
<evidence type="ECO:0000313" key="5">
    <source>
        <dbReference type="Proteomes" id="UP001172083"/>
    </source>
</evidence>
<evidence type="ECO:0000313" key="4">
    <source>
        <dbReference type="EMBL" id="MDN5210731.1"/>
    </source>
</evidence>
<feature type="domain" description="FecR protein" evidence="2">
    <location>
        <begin position="120"/>
        <end position="208"/>
    </location>
</feature>
<sequence>MTTKEFLELAEKYEKGICSQQEKALFEDFCNQFKEDELKWDLKDDEYKLAIKHNIYKQVERQMEQNKSSRIAYWMRPVFRVAAVLFLVVCATFLFYDYGDNTSDELVTTSQIITKENPYGVKTQIKLPDGTKVRLNAGSKLTFPSEFSHDSRQVELWGEAYFEVERDEQRPFVIKSREIETTVLGTSFNIRAFENDDIYVTVATGKVRVSVFNDHRNKKAAFADVVSNQQVMFNRSSGDIQVNVADASQYLAWTQGIMVFDNISLEEAAQIIERWYGVEITFETEAIKTCKVRNEYTNETLVNVLEGFKHIFDLDYEITDDRKVILNGNGCNT</sequence>
<evidence type="ECO:0000259" key="2">
    <source>
        <dbReference type="Pfam" id="PF04773"/>
    </source>
</evidence>
<dbReference type="SUPFAM" id="SSF69279">
    <property type="entry name" value="Phage tail proteins"/>
    <property type="match status" value="1"/>
</dbReference>
<dbReference type="EMBL" id="JAUJEB010000001">
    <property type="protein sequence ID" value="MDN5210731.1"/>
    <property type="molecule type" value="Genomic_DNA"/>
</dbReference>
<evidence type="ECO:0000256" key="1">
    <source>
        <dbReference type="SAM" id="Phobius"/>
    </source>
</evidence>
<proteinExistence type="predicted"/>
<keyword evidence="1" id="KW-0472">Membrane</keyword>
<dbReference type="Proteomes" id="UP001172083">
    <property type="component" value="Unassembled WGS sequence"/>
</dbReference>
<dbReference type="Pfam" id="PF16344">
    <property type="entry name" value="FecR_C"/>
    <property type="match status" value="1"/>
</dbReference>